<dbReference type="EMBL" id="JAUSVS010000002">
    <property type="protein sequence ID" value="MDQ0463938.1"/>
    <property type="molecule type" value="Genomic_DNA"/>
</dbReference>
<gene>
    <name evidence="2" type="ORF">QO010_001709</name>
</gene>
<keyword evidence="1" id="KW-1133">Transmembrane helix</keyword>
<evidence type="ECO:0000313" key="2">
    <source>
        <dbReference type="EMBL" id="MDQ0463938.1"/>
    </source>
</evidence>
<proteinExistence type="predicted"/>
<feature type="transmembrane region" description="Helical" evidence="1">
    <location>
        <begin position="158"/>
        <end position="179"/>
    </location>
</feature>
<evidence type="ECO:0000313" key="3">
    <source>
        <dbReference type="Proteomes" id="UP001228905"/>
    </source>
</evidence>
<dbReference type="RefSeq" id="WP_307348219.1">
    <property type="nucleotide sequence ID" value="NZ_JAUSVS010000002.1"/>
</dbReference>
<protein>
    <submittedName>
        <fullName evidence="2">Uncharacterized protein</fullName>
    </submittedName>
</protein>
<organism evidence="2 3">
    <name type="scientific">Caulobacter ginsengisoli</name>
    <dbReference type="NCBI Taxonomy" id="400775"/>
    <lineage>
        <taxon>Bacteria</taxon>
        <taxon>Pseudomonadati</taxon>
        <taxon>Pseudomonadota</taxon>
        <taxon>Alphaproteobacteria</taxon>
        <taxon>Caulobacterales</taxon>
        <taxon>Caulobacteraceae</taxon>
        <taxon>Caulobacter</taxon>
    </lineage>
</organism>
<keyword evidence="3" id="KW-1185">Reference proteome</keyword>
<dbReference type="Proteomes" id="UP001228905">
    <property type="component" value="Unassembled WGS sequence"/>
</dbReference>
<comment type="caution">
    <text evidence="2">The sequence shown here is derived from an EMBL/GenBank/DDBJ whole genome shotgun (WGS) entry which is preliminary data.</text>
</comment>
<reference evidence="2 3" key="1">
    <citation type="submission" date="2023-07" db="EMBL/GenBank/DDBJ databases">
        <title>Genomic Encyclopedia of Type Strains, Phase IV (KMG-IV): sequencing the most valuable type-strain genomes for metagenomic binning, comparative biology and taxonomic classification.</title>
        <authorList>
            <person name="Goeker M."/>
        </authorList>
    </citation>
    <scope>NUCLEOTIDE SEQUENCE [LARGE SCALE GENOMIC DNA]</scope>
    <source>
        <strain evidence="2 3">DSM 18695</strain>
    </source>
</reference>
<feature type="transmembrane region" description="Helical" evidence="1">
    <location>
        <begin position="191"/>
        <end position="212"/>
    </location>
</feature>
<evidence type="ECO:0000256" key="1">
    <source>
        <dbReference type="SAM" id="Phobius"/>
    </source>
</evidence>
<keyword evidence="1" id="KW-0812">Transmembrane</keyword>
<keyword evidence="1" id="KW-0472">Membrane</keyword>
<sequence>MAVLTGAEMGQALVAIGALGTAAYGIVDVTKAFWGGVSRVGYGHIARTLAPFAPALDLAAGRDRWRDMLFSHWLNGRPIDEQKALAKSLVRLGLSPETAPKMAEHGHVAADRLTDVAGKLAKGEDLDEEDMNILGRFDAALDFELDSAFERADQQYRAAAKGLAAVVAVALAVIATFFVPNVAENANGIPAGNAIPLAILIGILAVPLAPVAKDLASGLSAAVKAVQATRRA</sequence>
<name>A0ABU0IPK3_9CAUL</name>
<accession>A0ABU0IPK3</accession>